<keyword evidence="3" id="KW-1003">Cell membrane</keyword>
<feature type="transmembrane region" description="Helical" evidence="18">
    <location>
        <begin position="46"/>
        <end position="68"/>
    </location>
</feature>
<evidence type="ECO:0000256" key="17">
    <source>
        <dbReference type="RuleBase" id="RU000688"/>
    </source>
</evidence>
<keyword evidence="8 18" id="KW-0472">Membrane</keyword>
<dbReference type="GO" id="GO:0006939">
    <property type="term" value="P:smooth muscle contraction"/>
    <property type="evidence" value="ECO:0007669"/>
    <property type="project" value="InterPro"/>
</dbReference>
<keyword evidence="7 17" id="KW-0297">G-protein coupled receptor</keyword>
<dbReference type="InterPro" id="IPR000276">
    <property type="entry name" value="GPCR_Rhodpsn"/>
</dbReference>
<evidence type="ECO:0000256" key="9">
    <source>
        <dbReference type="ARBA" id="ARBA00023139"/>
    </source>
</evidence>
<comment type="similarity">
    <text evidence="17">Belongs to the G-protein coupled receptor 1 family.</text>
</comment>
<dbReference type="InterPro" id="IPR017452">
    <property type="entry name" value="GPCR_Rhodpsn_7TM"/>
</dbReference>
<sequence length="354" mass="40207">MIFNSTEIMASDFMPTTSTPPVRTYSNTSNCSSSEGWEWLYTMQPVYMMIICILGISGNVFVLAVFILHKKSCTVAELYLSNLAAADLVLLACLPFWAINIAHGFNWQFGTVMCRLVNAGIIINVYCSIYFLVLVSADRYIALVHTMSIGRMRRTLYAKLSCLAIWGFGIIMSIPVLKFRTVEYYLDYDVNACYLKYPSFDVELTCDILLIIIGFVIPMSIISYCTCKIIQALRNQTLEKLNTVNTEKKATFLVLSVLFAFVLCWTPFHLVTFLHILLRVNILRGCDVENTLEISNQVFTYLALSNSVLNPILYVIVGKNFRNKVKELFEKVSQKRKTTTSTRSHLSSTLKTFV</sequence>
<evidence type="ECO:0000256" key="7">
    <source>
        <dbReference type="ARBA" id="ARBA00023040"/>
    </source>
</evidence>
<dbReference type="GO" id="GO:0042310">
    <property type="term" value="P:vasoconstriction"/>
    <property type="evidence" value="ECO:0007669"/>
    <property type="project" value="InterPro"/>
</dbReference>
<evidence type="ECO:0000259" key="19">
    <source>
        <dbReference type="PROSITE" id="PS50262"/>
    </source>
</evidence>
<evidence type="ECO:0000256" key="16">
    <source>
        <dbReference type="ARBA" id="ARBA00025954"/>
    </source>
</evidence>
<dbReference type="SUPFAM" id="SSF81321">
    <property type="entry name" value="Family A G protein-coupled receptor-like"/>
    <property type="match status" value="1"/>
</dbReference>
<evidence type="ECO:0000256" key="1">
    <source>
        <dbReference type="ARBA" id="ARBA00004651"/>
    </source>
</evidence>
<dbReference type="PANTHER" id="PTHR10489:SF957">
    <property type="entry name" value="B2 BRADYKININ RECEPTOR"/>
    <property type="match status" value="1"/>
</dbReference>
<evidence type="ECO:0000256" key="13">
    <source>
        <dbReference type="ARBA" id="ARBA00023224"/>
    </source>
</evidence>
<dbReference type="InterPro" id="IPR000496">
    <property type="entry name" value="Brdyknn_rcpt"/>
</dbReference>
<feature type="transmembrane region" description="Helical" evidence="18">
    <location>
        <begin position="156"/>
        <end position="177"/>
    </location>
</feature>
<reference evidence="20 21" key="1">
    <citation type="submission" date="2015-08" db="EMBL/GenBank/DDBJ databases">
        <title>The genome of the Asian arowana (Scleropages formosus).</title>
        <authorList>
            <person name="Tan M.H."/>
            <person name="Gan H.M."/>
            <person name="Croft L.J."/>
            <person name="Austin C.M."/>
        </authorList>
    </citation>
    <scope>NUCLEOTIDE SEQUENCE [LARGE SCALE GENOMIC DNA]</scope>
    <source>
        <strain evidence="20">Aro1</strain>
    </source>
</reference>
<keyword evidence="11 17" id="KW-0675">Receptor</keyword>
<feature type="transmembrane region" description="Helical" evidence="18">
    <location>
        <begin position="208"/>
        <end position="230"/>
    </location>
</feature>
<dbReference type="GO" id="GO:0006955">
    <property type="term" value="P:immune response"/>
    <property type="evidence" value="ECO:0007669"/>
    <property type="project" value="TreeGrafter"/>
</dbReference>
<keyword evidence="12" id="KW-0325">Glycoprotein</keyword>
<keyword evidence="4" id="KW-0597">Phosphoprotein</keyword>
<dbReference type="AlphaFoldDB" id="A0A0P7UB83"/>
<gene>
    <name evidence="20" type="ORF">Z043_116720</name>
</gene>
<dbReference type="InterPro" id="IPR001504">
    <property type="entry name" value="Brdyknn_2_rcpt"/>
</dbReference>
<dbReference type="GO" id="GO:0016493">
    <property type="term" value="F:C-C chemokine receptor activity"/>
    <property type="evidence" value="ECO:0007669"/>
    <property type="project" value="TreeGrafter"/>
</dbReference>
<keyword evidence="9" id="KW-0564">Palmitate</keyword>
<protein>
    <recommendedName>
        <fullName evidence="2">B2 bradykinin receptor</fullName>
    </recommendedName>
</protein>
<keyword evidence="14" id="KW-0449">Lipoprotein</keyword>
<keyword evidence="10" id="KW-1015">Disulfide bond</keyword>
<dbReference type="FunFam" id="1.20.1070.10:FF:000201">
    <property type="entry name" value="Bradykinin receptor B2"/>
    <property type="match status" value="1"/>
</dbReference>
<keyword evidence="6 18" id="KW-1133">Transmembrane helix</keyword>
<feature type="transmembrane region" description="Helical" evidence="18">
    <location>
        <begin position="251"/>
        <end position="278"/>
    </location>
</feature>
<comment type="function">
    <text evidence="15">Receptor for bradykinin. It is associated with G proteins that activate a phosphatidylinositol-calcium second messenger system.</text>
</comment>
<dbReference type="GO" id="GO:0019957">
    <property type="term" value="F:C-C chemokine binding"/>
    <property type="evidence" value="ECO:0007669"/>
    <property type="project" value="TreeGrafter"/>
</dbReference>
<dbReference type="STRING" id="113540.ENSSFOP00015023031"/>
<evidence type="ECO:0000256" key="18">
    <source>
        <dbReference type="SAM" id="Phobius"/>
    </source>
</evidence>
<evidence type="ECO:0000256" key="3">
    <source>
        <dbReference type="ARBA" id="ARBA00022475"/>
    </source>
</evidence>
<evidence type="ECO:0000256" key="10">
    <source>
        <dbReference type="ARBA" id="ARBA00023157"/>
    </source>
</evidence>
<evidence type="ECO:0000256" key="12">
    <source>
        <dbReference type="ARBA" id="ARBA00023180"/>
    </source>
</evidence>
<comment type="subcellular location">
    <subcellularLocation>
        <location evidence="1">Cell membrane</location>
        <topology evidence="1">Multi-pass membrane protein</topology>
    </subcellularLocation>
</comment>
<keyword evidence="5 17" id="KW-0812">Transmembrane</keyword>
<name>A0A0P7UB83_SCLFO</name>
<feature type="domain" description="G-protein coupled receptors family 1 profile" evidence="19">
    <location>
        <begin position="58"/>
        <end position="314"/>
    </location>
</feature>
<dbReference type="PANTHER" id="PTHR10489">
    <property type="entry name" value="CELL ADHESION MOLECULE"/>
    <property type="match status" value="1"/>
</dbReference>
<comment type="caution">
    <text evidence="20">The sequence shown here is derived from an EMBL/GenBank/DDBJ whole genome shotgun (WGS) entry which is preliminary data.</text>
</comment>
<dbReference type="Pfam" id="PF00001">
    <property type="entry name" value="7tm_1"/>
    <property type="match status" value="1"/>
</dbReference>
<evidence type="ECO:0000256" key="15">
    <source>
        <dbReference type="ARBA" id="ARBA00025423"/>
    </source>
</evidence>
<dbReference type="PRINTS" id="PR00994">
    <property type="entry name" value="BRADYKINNB2R"/>
</dbReference>
<evidence type="ECO:0000256" key="14">
    <source>
        <dbReference type="ARBA" id="ARBA00023288"/>
    </source>
</evidence>
<evidence type="ECO:0000256" key="5">
    <source>
        <dbReference type="ARBA" id="ARBA00022692"/>
    </source>
</evidence>
<evidence type="ECO:0000313" key="21">
    <source>
        <dbReference type="Proteomes" id="UP000034805"/>
    </source>
</evidence>
<dbReference type="Gene3D" id="1.20.1070.10">
    <property type="entry name" value="Rhodopsin 7-helix transmembrane proteins"/>
    <property type="match status" value="1"/>
</dbReference>
<evidence type="ECO:0000256" key="6">
    <source>
        <dbReference type="ARBA" id="ARBA00022989"/>
    </source>
</evidence>
<feature type="transmembrane region" description="Helical" evidence="18">
    <location>
        <begin position="298"/>
        <end position="317"/>
    </location>
</feature>
<evidence type="ECO:0000256" key="2">
    <source>
        <dbReference type="ARBA" id="ARBA00013512"/>
    </source>
</evidence>
<proteinExistence type="inferred from homology"/>
<dbReference type="GO" id="GO:0009897">
    <property type="term" value="C:external side of plasma membrane"/>
    <property type="evidence" value="ECO:0007669"/>
    <property type="project" value="TreeGrafter"/>
</dbReference>
<evidence type="ECO:0000313" key="20">
    <source>
        <dbReference type="EMBL" id="KPP64896.1"/>
    </source>
</evidence>
<accession>A0A0P7UB83</accession>
<feature type="transmembrane region" description="Helical" evidence="18">
    <location>
        <begin position="115"/>
        <end position="135"/>
    </location>
</feature>
<evidence type="ECO:0000256" key="11">
    <source>
        <dbReference type="ARBA" id="ARBA00023170"/>
    </source>
</evidence>
<dbReference type="Proteomes" id="UP000034805">
    <property type="component" value="Unassembled WGS sequence"/>
</dbReference>
<evidence type="ECO:0000256" key="4">
    <source>
        <dbReference type="ARBA" id="ARBA00022553"/>
    </source>
</evidence>
<organism evidence="20 21">
    <name type="scientific">Scleropages formosus</name>
    <name type="common">Asian bonytongue</name>
    <name type="synonym">Osteoglossum formosum</name>
    <dbReference type="NCBI Taxonomy" id="113540"/>
    <lineage>
        <taxon>Eukaryota</taxon>
        <taxon>Metazoa</taxon>
        <taxon>Chordata</taxon>
        <taxon>Craniata</taxon>
        <taxon>Vertebrata</taxon>
        <taxon>Euteleostomi</taxon>
        <taxon>Actinopterygii</taxon>
        <taxon>Neopterygii</taxon>
        <taxon>Teleostei</taxon>
        <taxon>Osteoglossocephala</taxon>
        <taxon>Osteoglossomorpha</taxon>
        <taxon>Osteoglossiformes</taxon>
        <taxon>Osteoglossidae</taxon>
        <taxon>Scleropages</taxon>
    </lineage>
</organism>
<dbReference type="GO" id="GO:0060326">
    <property type="term" value="P:cell chemotaxis"/>
    <property type="evidence" value="ECO:0007669"/>
    <property type="project" value="TreeGrafter"/>
</dbReference>
<dbReference type="PRINTS" id="PR00237">
    <property type="entry name" value="GPCRRHODOPSN"/>
</dbReference>
<dbReference type="GO" id="GO:0019722">
    <property type="term" value="P:calcium-mediated signaling"/>
    <property type="evidence" value="ECO:0007669"/>
    <property type="project" value="TreeGrafter"/>
</dbReference>
<dbReference type="PROSITE" id="PS50262">
    <property type="entry name" value="G_PROTEIN_RECEP_F1_2"/>
    <property type="match status" value="1"/>
</dbReference>
<feature type="transmembrane region" description="Helical" evidence="18">
    <location>
        <begin position="80"/>
        <end position="103"/>
    </location>
</feature>
<dbReference type="GO" id="GO:0007204">
    <property type="term" value="P:positive regulation of cytosolic calcium ion concentration"/>
    <property type="evidence" value="ECO:0007669"/>
    <property type="project" value="TreeGrafter"/>
</dbReference>
<dbReference type="GO" id="GO:0004947">
    <property type="term" value="F:bradykinin receptor activity"/>
    <property type="evidence" value="ECO:0007669"/>
    <property type="project" value="InterPro"/>
</dbReference>
<dbReference type="PRINTS" id="PR00425">
    <property type="entry name" value="BRADYKININR"/>
</dbReference>
<evidence type="ECO:0000256" key="8">
    <source>
        <dbReference type="ARBA" id="ARBA00023136"/>
    </source>
</evidence>
<dbReference type="EMBL" id="JARO02006690">
    <property type="protein sequence ID" value="KPP64896.1"/>
    <property type="molecule type" value="Genomic_DNA"/>
</dbReference>
<comment type="subunit">
    <text evidence="16">Forms a complex with PECAM1 and GNAQ. Interacts with PECAM1.</text>
</comment>
<dbReference type="InterPro" id="IPR050119">
    <property type="entry name" value="CCR1-9-like"/>
</dbReference>
<dbReference type="PROSITE" id="PS00237">
    <property type="entry name" value="G_PROTEIN_RECEP_F1_1"/>
    <property type="match status" value="1"/>
</dbReference>
<keyword evidence="13 17" id="KW-0807">Transducer</keyword>